<accession>A0A5B6TBJ5</accession>
<dbReference type="OrthoDB" id="894185at2"/>
<keyword evidence="2" id="KW-1185">Reference proteome</keyword>
<protein>
    <submittedName>
        <fullName evidence="1">Uncharacterized protein</fullName>
    </submittedName>
</protein>
<evidence type="ECO:0000313" key="1">
    <source>
        <dbReference type="EMBL" id="KAA3436463.1"/>
    </source>
</evidence>
<dbReference type="EMBL" id="VKKY01000003">
    <property type="protein sequence ID" value="KAA3436463.1"/>
    <property type="molecule type" value="Genomic_DNA"/>
</dbReference>
<proteinExistence type="predicted"/>
<comment type="caution">
    <text evidence="1">The sequence shown here is derived from an EMBL/GenBank/DDBJ whole genome shotgun (WGS) entry which is preliminary data.</text>
</comment>
<name>A0A5B6TBJ5_9BACT</name>
<gene>
    <name evidence="1" type="ORF">FOA19_18915</name>
</gene>
<reference evidence="1 2" key="1">
    <citation type="submission" date="2019-07" db="EMBL/GenBank/DDBJ databases">
        <title>Rufibacter sp. nov., isolated from lake sediment.</title>
        <authorList>
            <person name="Qu J.-H."/>
        </authorList>
    </citation>
    <scope>NUCLEOTIDE SEQUENCE [LARGE SCALE GENOMIC DNA]</scope>
    <source>
        <strain evidence="1 2">NBS58-1</strain>
    </source>
</reference>
<dbReference type="AlphaFoldDB" id="A0A5B6TBJ5"/>
<evidence type="ECO:0000313" key="2">
    <source>
        <dbReference type="Proteomes" id="UP000324133"/>
    </source>
</evidence>
<sequence length="84" mass="10000">MLYLLGFLYLDFAGRADYLLTHGRYVASRSEDHFEVQLYWTKNFFAEVYHSRRSGRNEQINALTEEPDFTAYLDQISLENLQIQ</sequence>
<dbReference type="RefSeq" id="WP_149092405.1">
    <property type="nucleotide sequence ID" value="NZ_VKKY01000003.1"/>
</dbReference>
<organism evidence="1 2">
    <name type="scientific">Rufibacter hautae</name>
    <dbReference type="NCBI Taxonomy" id="2595005"/>
    <lineage>
        <taxon>Bacteria</taxon>
        <taxon>Pseudomonadati</taxon>
        <taxon>Bacteroidota</taxon>
        <taxon>Cytophagia</taxon>
        <taxon>Cytophagales</taxon>
        <taxon>Hymenobacteraceae</taxon>
        <taxon>Rufibacter</taxon>
    </lineage>
</organism>
<dbReference type="Proteomes" id="UP000324133">
    <property type="component" value="Unassembled WGS sequence"/>
</dbReference>